<proteinExistence type="predicted"/>
<feature type="transmembrane region" description="Helical" evidence="1">
    <location>
        <begin position="20"/>
        <end position="49"/>
    </location>
</feature>
<dbReference type="RefSeq" id="WP_143544436.1">
    <property type="nucleotide sequence ID" value="NZ_OCMF01000001.1"/>
</dbReference>
<name>A0A285X2S0_9FLAO</name>
<evidence type="ECO:0000256" key="1">
    <source>
        <dbReference type="SAM" id="Phobius"/>
    </source>
</evidence>
<dbReference type="OrthoDB" id="1454111at2"/>
<reference evidence="3" key="1">
    <citation type="submission" date="2017-09" db="EMBL/GenBank/DDBJ databases">
        <authorList>
            <person name="Varghese N."/>
            <person name="Submissions S."/>
        </authorList>
    </citation>
    <scope>NUCLEOTIDE SEQUENCE [LARGE SCALE GENOMIC DNA]</scope>
    <source>
        <strain evidence="3">CGMCC 1.12641</strain>
    </source>
</reference>
<sequence length="93" mass="11161">MNERAFWKYYRDFNLYNLVFSAISGIYFGIASGLFIFLSFGMLIGFFGFRFFRSNEYYLYYNLGFTKKFLIKKVWICNLIFAGPVFLLIILFL</sequence>
<dbReference type="AlphaFoldDB" id="A0A285X2S0"/>
<keyword evidence="1" id="KW-1133">Transmembrane helix</keyword>
<feature type="transmembrane region" description="Helical" evidence="1">
    <location>
        <begin position="70"/>
        <end position="92"/>
    </location>
</feature>
<keyword evidence="3" id="KW-1185">Reference proteome</keyword>
<evidence type="ECO:0000313" key="3">
    <source>
        <dbReference type="Proteomes" id="UP000219193"/>
    </source>
</evidence>
<evidence type="ECO:0000313" key="2">
    <source>
        <dbReference type="EMBL" id="SOC79660.1"/>
    </source>
</evidence>
<dbReference type="EMBL" id="OCMF01000001">
    <property type="protein sequence ID" value="SOC79660.1"/>
    <property type="molecule type" value="Genomic_DNA"/>
</dbReference>
<accession>A0A285X2S0</accession>
<organism evidence="2 3">
    <name type="scientific">Salinimicrobium sediminis</name>
    <dbReference type="NCBI Taxonomy" id="1343891"/>
    <lineage>
        <taxon>Bacteria</taxon>
        <taxon>Pseudomonadati</taxon>
        <taxon>Bacteroidota</taxon>
        <taxon>Flavobacteriia</taxon>
        <taxon>Flavobacteriales</taxon>
        <taxon>Flavobacteriaceae</taxon>
        <taxon>Salinimicrobium</taxon>
    </lineage>
</organism>
<gene>
    <name evidence="2" type="ORF">SAMN06296241_1191</name>
</gene>
<protein>
    <submittedName>
        <fullName evidence="2">Uncharacterized protein</fullName>
    </submittedName>
</protein>
<dbReference type="Proteomes" id="UP000219193">
    <property type="component" value="Unassembled WGS sequence"/>
</dbReference>
<keyword evidence="1" id="KW-0472">Membrane</keyword>
<keyword evidence="1" id="KW-0812">Transmembrane</keyword>